<accession>A0ABW6ZMG2</accession>
<protein>
    <submittedName>
        <fullName evidence="3">Cellulose biosynthesis cyclic di-GMP-binding regulatory protein BcsB</fullName>
    </submittedName>
</protein>
<keyword evidence="4" id="KW-1185">Reference proteome</keyword>
<feature type="signal peptide" evidence="2">
    <location>
        <begin position="1"/>
        <end position="43"/>
    </location>
</feature>
<sequence length="782" mass="80435">MRHLASSIAPGRAARGFTPRRFSTLAAALVLPVSLLSAWPAAAQSRNPAPPVVAQAPVAQAPVAQQPAYVAPAYVPPVDPILSAIQERAADTRVTRSFTLGDLGIEGPVVLQGMDARRDIYLPVPAGVPLENASIAVDGEYLRGDGGRTTMVLSVDSTPVFSRRLEGDNGSASATISVDNRPRETGFVRFGTAWSSVIGEALCADERGIGNVLKLRPSTRFTYSYDAGQVRSLATAWSGMPGSGALLVAGGTLSKDTYDTAWRLGLALETAGKRLVVKTLPSIGDEVDLTNVDVPASLRAVAPFSSFVGVKSYRIRDASEIGALLVMPGSPLGADVAVADVSLLSGIRGALDALGARLGTASGAFMEWRAKAASLGSSSIAPDEVSLQFLAGRPIIAVGGAAGGKATQLFDSFWRTSLATGTVTIRAVDVGPEKPSSVPLSSLGPTDGNLDVLARGDWVVTFDLAAATGGRSLPSRLNLDVAAAPGASSSEPVVAVFLNDVLLAAKRLDATGHPEHVTAAVPPYALAARNVLRVTFQRQPVSDRCRETPQAFPVSVLPTSHFELGGAAPGGDFLGVISAMASGGKLLVPDSYLATAKASLPRVVRAAAAAGMPAGTSTFDVSSVGTPFRATGGFLALDVPVQGVAVKAKVDGDRLIVGADEKARMLDITGLKNVALVQAVRGDDARGILWQSIGPVAMTPAKAVRLSKGDVALVGVDGTLTELAASGAAPGTVRVADTDGPAGTLQRLWQNSSDWGLPLGIGAAALFFLLLIRASQVRRRGN</sequence>
<gene>
    <name evidence="3" type="ORF">V5F30_18285</name>
</gene>
<feature type="chain" id="PRO_5045459301" evidence="2">
    <location>
        <begin position="44"/>
        <end position="782"/>
    </location>
</feature>
<keyword evidence="2" id="KW-0732">Signal</keyword>
<organism evidence="3 4">
    <name type="scientific">Xanthobacter aminoxidans</name>
    <dbReference type="NCBI Taxonomy" id="186280"/>
    <lineage>
        <taxon>Bacteria</taxon>
        <taxon>Pseudomonadati</taxon>
        <taxon>Pseudomonadota</taxon>
        <taxon>Alphaproteobacteria</taxon>
        <taxon>Hyphomicrobiales</taxon>
        <taxon>Xanthobacteraceae</taxon>
        <taxon>Xanthobacter</taxon>
    </lineage>
</organism>
<evidence type="ECO:0000313" key="3">
    <source>
        <dbReference type="EMBL" id="MFG1254166.1"/>
    </source>
</evidence>
<proteinExistence type="predicted"/>
<evidence type="ECO:0000256" key="1">
    <source>
        <dbReference type="SAM" id="Phobius"/>
    </source>
</evidence>
<evidence type="ECO:0000313" key="4">
    <source>
        <dbReference type="Proteomes" id="UP001604043"/>
    </source>
</evidence>
<dbReference type="EMBL" id="JBAFUR010000005">
    <property type="protein sequence ID" value="MFG1254166.1"/>
    <property type="molecule type" value="Genomic_DNA"/>
</dbReference>
<evidence type="ECO:0000256" key="2">
    <source>
        <dbReference type="SAM" id="SignalP"/>
    </source>
</evidence>
<feature type="transmembrane region" description="Helical" evidence="1">
    <location>
        <begin position="755"/>
        <end position="772"/>
    </location>
</feature>
<keyword evidence="1" id="KW-0812">Transmembrane</keyword>
<reference evidence="3 4" key="1">
    <citation type="submission" date="2024-02" db="EMBL/GenBank/DDBJ databases">
        <title>Expansion and revision of Xanthobacter and proposal of Roseixanthobacter gen. nov.</title>
        <authorList>
            <person name="Soltysiak M.P.M."/>
            <person name="Jalihal A."/>
            <person name="Ory A."/>
            <person name="Chrisophersen C."/>
            <person name="Lee A.D."/>
            <person name="Boulton J."/>
            <person name="Springer M."/>
        </authorList>
    </citation>
    <scope>NUCLEOTIDE SEQUENCE [LARGE SCALE GENOMIC DNA]</scope>
    <source>
        <strain evidence="3 4">CB5</strain>
    </source>
</reference>
<dbReference type="Gene3D" id="2.60.120.260">
    <property type="entry name" value="Galactose-binding domain-like"/>
    <property type="match status" value="1"/>
</dbReference>
<keyword evidence="1" id="KW-0472">Membrane</keyword>
<dbReference type="RefSeq" id="WP_051678888.1">
    <property type="nucleotide sequence ID" value="NZ_JAMJXC010000002.1"/>
</dbReference>
<name>A0ABW6ZMG2_9HYPH</name>
<comment type="caution">
    <text evidence="3">The sequence shown here is derived from an EMBL/GenBank/DDBJ whole genome shotgun (WGS) entry which is preliminary data.</text>
</comment>
<keyword evidence="1" id="KW-1133">Transmembrane helix</keyword>
<dbReference type="Proteomes" id="UP001604043">
    <property type="component" value="Unassembled WGS sequence"/>
</dbReference>